<feature type="domain" description="ARID" evidence="11">
    <location>
        <begin position="557"/>
        <end position="650"/>
    </location>
</feature>
<proteinExistence type="inferred from homology"/>
<dbReference type="InterPro" id="IPR021661">
    <property type="entry name" value="Rap1_C"/>
</dbReference>
<evidence type="ECO:0000313" key="13">
    <source>
        <dbReference type="Proteomes" id="UP000297814"/>
    </source>
</evidence>
<dbReference type="Pfam" id="PF11626">
    <property type="entry name" value="Rap1_C"/>
    <property type="match status" value="1"/>
</dbReference>
<dbReference type="InterPro" id="IPR009057">
    <property type="entry name" value="Homeodomain-like_sf"/>
</dbReference>
<dbReference type="InterPro" id="IPR036431">
    <property type="entry name" value="ARID_dom_sf"/>
</dbReference>
<sequence length="974" mass="109377">MSVKIRKQINQYSLEIHDIKGYGLSADRARSIGFLSASKVNVKGFTLLKRLATDNPSPVAKAKAMASIVYDGVGGGGVLFEGMKFFILQRVPMRSRWVEIIRSNGGEVEKIEKNAEIIIADGARKDAPPGSISWKFIEESAKAGKLVDMEVYRCGASERASERAYAQPAKSTRTPFTAEDDRILTQWVLEGKRLGRSTKGNQLYIELAERYPHHTYQSWLDHWKRHLLPSYEAGKVRYKRDDNLPCPNRESNSAGKGLAKPLAKRVSHERAQSAVPSGTVPVPTSSAPSKHTSSRPPPQLPRSTVPRASSPEAEIEKVVIGGLFTKDDDDLLRGVFEDICDIDPSEEIEAWELWTEKYGRHPAQEWRNYFHEDFRPREMKNRKNKTDTTVKSVSSPSIRQVSDPPSGKSTKDSAQTNHSTNKPERTSVKTTARSSATSHNTESRVDSKPKTPEVSTRTKHSTYKQKKTSPETAIESSVTFSGNVQSRGDLKLSTPQVTTKTKHPTPQSKEALGKATARSSVTPSRNAKAKADQEPKTPEAAPQEFDLEQRPFMNSLTTEEDYFTLTLKQFCEEDEEEPIFNPRIRGKQISLFRLWQIVIVFGGFEKINAESRWQEVADKLSFPIANRSKAAQDLKSCYDEILSEFERVVTQEENDPQSILMFAASQDETLIASQLADTTISSVQRPSDHEGDVEDDDEVIELPPLKNSKQFSSISTKKRAIDSDGLSNLSESSAINSKRKAKRVRADKGKGKEVEIPSTPEHIFNATQPPRHISPLKYQINENDNGGSSEDDSDREARERILRIQQKKPRGLIRKASAKNLTVEPETQDFYYPDIDTQAPPASPTPVRRKRTPGPIIDLSRDSSAESEAEAETDSQDIVDIELAKYIALGYSEDIIYEALKASTYDFDIASPVMNQLQMEHGIPDDLAGVWTQRDDDALERRKGKEYERVREKHGDERIYARIKFLRNLSEIDQ</sequence>
<keyword evidence="6" id="KW-0804">Transcription</keyword>
<feature type="compositionally biased region" description="Polar residues" evidence="9">
    <location>
        <begin position="282"/>
        <end position="291"/>
    </location>
</feature>
<comment type="similarity">
    <text evidence="1 8">Belongs to the RAP1 family.</text>
</comment>
<feature type="region of interest" description="Disordered" evidence="9">
    <location>
        <begin position="377"/>
        <end position="546"/>
    </location>
</feature>
<evidence type="ECO:0000259" key="10">
    <source>
        <dbReference type="PROSITE" id="PS50030"/>
    </source>
</evidence>
<keyword evidence="7 8" id="KW-0539">Nucleus</keyword>
<evidence type="ECO:0000313" key="12">
    <source>
        <dbReference type="EMBL" id="TGO40108.1"/>
    </source>
</evidence>
<keyword evidence="4" id="KW-0805">Transcription regulation</keyword>
<dbReference type="SMART" id="SM00501">
    <property type="entry name" value="BRIGHT"/>
    <property type="match status" value="1"/>
</dbReference>
<dbReference type="Gene3D" id="1.10.10.2170">
    <property type="match status" value="1"/>
</dbReference>
<evidence type="ECO:0000256" key="2">
    <source>
        <dbReference type="ARBA" id="ARBA00022454"/>
    </source>
</evidence>
<evidence type="ECO:0000259" key="11">
    <source>
        <dbReference type="PROSITE" id="PS51011"/>
    </source>
</evidence>
<dbReference type="PANTHER" id="PTHR16466">
    <property type="entry name" value="TELOMERE REPEAT-BINDING FACTOR 2-INTERACTING PROTEIN 1"/>
    <property type="match status" value="1"/>
</dbReference>
<feature type="compositionally biased region" description="Basic and acidic residues" evidence="9">
    <location>
        <begin position="441"/>
        <end position="451"/>
    </location>
</feature>
<feature type="compositionally biased region" description="Basic and acidic residues" evidence="9">
    <location>
        <begin position="744"/>
        <end position="755"/>
    </location>
</feature>
<evidence type="ECO:0000256" key="8">
    <source>
        <dbReference type="RuleBase" id="RU367107"/>
    </source>
</evidence>
<feature type="domain" description="UBA" evidence="10">
    <location>
        <begin position="872"/>
        <end position="917"/>
    </location>
</feature>
<dbReference type="GO" id="GO:0042162">
    <property type="term" value="F:telomeric DNA binding"/>
    <property type="evidence" value="ECO:0007669"/>
    <property type="project" value="TreeGrafter"/>
</dbReference>
<keyword evidence="13" id="KW-1185">Reference proteome</keyword>
<keyword evidence="3 8" id="KW-0779">Telomere</keyword>
<evidence type="ECO:0000256" key="6">
    <source>
        <dbReference type="ARBA" id="ARBA00023163"/>
    </source>
</evidence>
<dbReference type="InterPro" id="IPR015940">
    <property type="entry name" value="UBA"/>
</dbReference>
<dbReference type="CDD" id="cd11655">
    <property type="entry name" value="rap1_myb-like"/>
    <property type="match status" value="1"/>
</dbReference>
<dbReference type="PROSITE" id="PS51011">
    <property type="entry name" value="ARID"/>
    <property type="match status" value="1"/>
</dbReference>
<dbReference type="InterPro" id="IPR038104">
    <property type="entry name" value="Rap1_C_sf"/>
</dbReference>
<dbReference type="SUPFAM" id="SSF46689">
    <property type="entry name" value="Homeodomain-like"/>
    <property type="match status" value="1"/>
</dbReference>
<dbReference type="EMBL" id="PQXK01000042">
    <property type="protein sequence ID" value="TGO40108.1"/>
    <property type="molecule type" value="Genomic_DNA"/>
</dbReference>
<accession>A0A4Z1GUH0</accession>
<dbReference type="InterPro" id="IPR001606">
    <property type="entry name" value="ARID_dom"/>
</dbReference>
<feature type="compositionally biased region" description="Acidic residues" evidence="9">
    <location>
        <begin position="691"/>
        <end position="700"/>
    </location>
</feature>
<evidence type="ECO:0000256" key="5">
    <source>
        <dbReference type="ARBA" id="ARBA00023159"/>
    </source>
</evidence>
<reference evidence="12 13" key="1">
    <citation type="submission" date="2017-12" db="EMBL/GenBank/DDBJ databases">
        <title>Comparative genomics of Botrytis spp.</title>
        <authorList>
            <person name="Valero-Jimenez C.A."/>
            <person name="Tapia P."/>
            <person name="Veloso J."/>
            <person name="Silva-Moreno E."/>
            <person name="Staats M."/>
            <person name="Valdes J.H."/>
            <person name="Van Kan J.A.L."/>
        </authorList>
    </citation>
    <scope>NUCLEOTIDE SEQUENCE [LARGE SCALE GENOMIC DNA]</scope>
    <source>
        <strain evidence="12 13">Bh0001</strain>
    </source>
</reference>
<comment type="subcellular location">
    <subcellularLocation>
        <location evidence="8">Nucleus</location>
    </subcellularLocation>
    <subcellularLocation>
        <location evidence="8">Chromosome</location>
        <location evidence="8">Telomere</location>
    </subcellularLocation>
</comment>
<dbReference type="InterPro" id="IPR001357">
    <property type="entry name" value="BRCT_dom"/>
</dbReference>
<comment type="function">
    <text evidence="8">Involved in the regulation of telomere length, clustering and has a specific role in telomere position effect (TPE).</text>
</comment>
<feature type="region of interest" description="Disordered" evidence="9">
    <location>
        <begin position="239"/>
        <end position="313"/>
    </location>
</feature>
<evidence type="ECO:0000256" key="9">
    <source>
        <dbReference type="SAM" id="MobiDB-lite"/>
    </source>
</evidence>
<feature type="compositionally biased region" description="Basic and acidic residues" evidence="9">
    <location>
        <begin position="377"/>
        <end position="388"/>
    </location>
</feature>
<feature type="compositionally biased region" description="Polar residues" evidence="9">
    <location>
        <begin position="428"/>
        <end position="440"/>
    </location>
</feature>
<dbReference type="PROSITE" id="PS50030">
    <property type="entry name" value="UBA"/>
    <property type="match status" value="1"/>
</dbReference>
<dbReference type="Gene3D" id="1.10.10.60">
    <property type="entry name" value="Homeodomain-like"/>
    <property type="match status" value="1"/>
</dbReference>
<protein>
    <recommendedName>
        <fullName evidence="8">DNA-binding protein RAP1</fullName>
    </recommendedName>
</protein>
<dbReference type="SMART" id="SM01014">
    <property type="entry name" value="ARID"/>
    <property type="match status" value="1"/>
</dbReference>
<gene>
    <name evidence="12" type="ORF">BHYA_0042g00410</name>
</gene>
<feature type="region of interest" description="Disordered" evidence="9">
    <location>
        <begin position="829"/>
        <end position="875"/>
    </location>
</feature>
<dbReference type="InterPro" id="IPR015010">
    <property type="entry name" value="TERF2IP_Myb"/>
</dbReference>
<evidence type="ECO:0000256" key="4">
    <source>
        <dbReference type="ARBA" id="ARBA00023015"/>
    </source>
</evidence>
<keyword evidence="5" id="KW-0010">Activator</keyword>
<evidence type="ECO:0000256" key="7">
    <source>
        <dbReference type="ARBA" id="ARBA00023242"/>
    </source>
</evidence>
<dbReference type="CDD" id="cd16100">
    <property type="entry name" value="ARID"/>
    <property type="match status" value="1"/>
</dbReference>
<evidence type="ECO:0000256" key="1">
    <source>
        <dbReference type="ARBA" id="ARBA00010467"/>
    </source>
</evidence>
<comment type="subunit">
    <text evidence="8">Homodimer.</text>
</comment>
<feature type="compositionally biased region" description="Polar residues" evidence="9">
    <location>
        <begin position="470"/>
        <end position="486"/>
    </location>
</feature>
<dbReference type="Pfam" id="PF08914">
    <property type="entry name" value="Myb_Rap1"/>
    <property type="match status" value="1"/>
</dbReference>
<dbReference type="GO" id="GO:0070187">
    <property type="term" value="C:shelterin complex"/>
    <property type="evidence" value="ECO:0007669"/>
    <property type="project" value="TreeGrafter"/>
</dbReference>
<comment type="caution">
    <text evidence="12">The sequence shown here is derived from an EMBL/GenBank/DDBJ whole genome shotgun (WGS) entry which is preliminary data.</text>
</comment>
<feature type="region of interest" description="Disordered" evidence="9">
    <location>
        <begin position="681"/>
        <end position="804"/>
    </location>
</feature>
<dbReference type="Gene3D" id="1.10.150.60">
    <property type="entry name" value="ARID DNA-binding domain"/>
    <property type="match status" value="1"/>
</dbReference>
<dbReference type="AlphaFoldDB" id="A0A4Z1GUH0"/>
<keyword evidence="2 8" id="KW-0158">Chromosome</keyword>
<feature type="compositionally biased region" description="Acidic residues" evidence="9">
    <location>
        <begin position="865"/>
        <end position="875"/>
    </location>
</feature>
<dbReference type="SUPFAM" id="SSF46774">
    <property type="entry name" value="ARID-like"/>
    <property type="match status" value="1"/>
</dbReference>
<feature type="compositionally biased region" description="Polar residues" evidence="9">
    <location>
        <begin position="725"/>
        <end position="736"/>
    </location>
</feature>
<dbReference type="InterPro" id="IPR039595">
    <property type="entry name" value="TE2IP/Rap1"/>
</dbReference>
<dbReference type="PANTHER" id="PTHR16466:SF6">
    <property type="entry name" value="TELOMERIC REPEAT-BINDING FACTOR 2-INTERACTING PROTEIN 1"/>
    <property type="match status" value="1"/>
</dbReference>
<feature type="compositionally biased region" description="Basic residues" evidence="9">
    <location>
        <begin position="457"/>
        <end position="467"/>
    </location>
</feature>
<dbReference type="GO" id="GO:0031848">
    <property type="term" value="P:protection from non-homologous end joining at telomere"/>
    <property type="evidence" value="ECO:0007669"/>
    <property type="project" value="TreeGrafter"/>
</dbReference>
<dbReference type="Pfam" id="PF01388">
    <property type="entry name" value="ARID"/>
    <property type="match status" value="1"/>
</dbReference>
<organism evidence="12 13">
    <name type="scientific">Botrytis hyacinthi</name>
    <dbReference type="NCBI Taxonomy" id="278943"/>
    <lineage>
        <taxon>Eukaryota</taxon>
        <taxon>Fungi</taxon>
        <taxon>Dikarya</taxon>
        <taxon>Ascomycota</taxon>
        <taxon>Pezizomycotina</taxon>
        <taxon>Leotiomycetes</taxon>
        <taxon>Helotiales</taxon>
        <taxon>Sclerotiniaceae</taxon>
        <taxon>Botrytis</taxon>
    </lineage>
</organism>
<feature type="compositionally biased region" description="Polar residues" evidence="9">
    <location>
        <begin position="493"/>
        <end position="508"/>
    </location>
</feature>
<dbReference type="GO" id="GO:0010833">
    <property type="term" value="P:telomere maintenance via telomere lengthening"/>
    <property type="evidence" value="ECO:0007669"/>
    <property type="project" value="UniProtKB-UniRule"/>
</dbReference>
<feature type="compositionally biased region" description="Polar residues" evidence="9">
    <location>
        <begin position="389"/>
        <end position="400"/>
    </location>
</feature>
<name>A0A4Z1GUH0_9HELO</name>
<dbReference type="Pfam" id="PF16589">
    <property type="entry name" value="BRCT_2"/>
    <property type="match status" value="1"/>
</dbReference>
<dbReference type="Proteomes" id="UP000297814">
    <property type="component" value="Unassembled WGS sequence"/>
</dbReference>
<evidence type="ECO:0000256" key="3">
    <source>
        <dbReference type="ARBA" id="ARBA00022895"/>
    </source>
</evidence>